<name>A0A9X4LFU4_9BURK</name>
<dbReference type="Proteomes" id="UP001152766">
    <property type="component" value="Unassembled WGS sequence"/>
</dbReference>
<feature type="signal peptide" evidence="2">
    <location>
        <begin position="1"/>
        <end position="20"/>
    </location>
</feature>
<organism evidence="3 4">
    <name type="scientific">Pelomonas aquatica</name>
    <dbReference type="NCBI Taxonomy" id="431058"/>
    <lineage>
        <taxon>Bacteria</taxon>
        <taxon>Pseudomonadati</taxon>
        <taxon>Pseudomonadota</taxon>
        <taxon>Betaproteobacteria</taxon>
        <taxon>Burkholderiales</taxon>
        <taxon>Sphaerotilaceae</taxon>
        <taxon>Roseateles</taxon>
    </lineage>
</organism>
<proteinExistence type="predicted"/>
<evidence type="ECO:0000256" key="2">
    <source>
        <dbReference type="SAM" id="SignalP"/>
    </source>
</evidence>
<gene>
    <name evidence="3" type="ORF">EXJ73_12155</name>
</gene>
<feature type="region of interest" description="Disordered" evidence="1">
    <location>
        <begin position="20"/>
        <end position="77"/>
    </location>
</feature>
<evidence type="ECO:0000313" key="3">
    <source>
        <dbReference type="EMBL" id="MDG0863221.1"/>
    </source>
</evidence>
<keyword evidence="4" id="KW-1185">Reference proteome</keyword>
<evidence type="ECO:0000313" key="4">
    <source>
        <dbReference type="Proteomes" id="UP001152766"/>
    </source>
</evidence>
<evidence type="ECO:0000256" key="1">
    <source>
        <dbReference type="SAM" id="MobiDB-lite"/>
    </source>
</evidence>
<sequence length="108" mass="11213">MKIRLLLFSALAFTCGQALAQQPAAPAANGQQGNGRPPCTASHDAPAATGCAMPADPGKMMADEPTAAGPRTAMPTRQQVVAEIDRARRAGEMDFAAAEVSLDSPRHR</sequence>
<dbReference type="EMBL" id="SGUG01000016">
    <property type="protein sequence ID" value="MDG0863221.1"/>
    <property type="molecule type" value="Genomic_DNA"/>
</dbReference>
<accession>A0A9X4LFU4</accession>
<dbReference type="AlphaFoldDB" id="A0A9X4LFU4"/>
<comment type="caution">
    <text evidence="3">The sequence shown here is derived from an EMBL/GenBank/DDBJ whole genome shotgun (WGS) entry which is preliminary data.</text>
</comment>
<feature type="chain" id="PRO_5040784785" description="DUF4148 domain-containing protein" evidence="2">
    <location>
        <begin position="21"/>
        <end position="108"/>
    </location>
</feature>
<feature type="compositionally biased region" description="Low complexity" evidence="1">
    <location>
        <begin position="20"/>
        <end position="35"/>
    </location>
</feature>
<dbReference type="RefSeq" id="WP_268147892.1">
    <property type="nucleotide sequence ID" value="NZ_JAPPUW010000003.1"/>
</dbReference>
<reference evidence="3" key="1">
    <citation type="submission" date="2019-02" db="EMBL/GenBank/DDBJ databases">
        <title>Draft genome of the type strain Pelomonas aquatica CCUG 52575T.</title>
        <authorList>
            <person name="Gomila M."/>
            <person name="Lalucat J."/>
        </authorList>
    </citation>
    <scope>NUCLEOTIDE SEQUENCE</scope>
    <source>
        <strain evidence="3">CCUG 52575</strain>
    </source>
</reference>
<protein>
    <recommendedName>
        <fullName evidence="5">DUF4148 domain-containing protein</fullName>
    </recommendedName>
</protein>
<evidence type="ECO:0008006" key="5">
    <source>
        <dbReference type="Google" id="ProtNLM"/>
    </source>
</evidence>
<keyword evidence="2" id="KW-0732">Signal</keyword>